<comment type="caution">
    <text evidence="3">The sequence shown here is derived from an EMBL/GenBank/DDBJ whole genome shotgun (WGS) entry which is preliminary data.</text>
</comment>
<feature type="chain" id="PRO_5042889843" description="CASP-like protein" evidence="2">
    <location>
        <begin position="28"/>
        <end position="92"/>
    </location>
</feature>
<proteinExistence type="predicted"/>
<evidence type="ECO:0000256" key="2">
    <source>
        <dbReference type="SAM" id="SignalP"/>
    </source>
</evidence>
<evidence type="ECO:0008006" key="5">
    <source>
        <dbReference type="Google" id="ProtNLM"/>
    </source>
</evidence>
<evidence type="ECO:0000256" key="1">
    <source>
        <dbReference type="SAM" id="Phobius"/>
    </source>
</evidence>
<protein>
    <recommendedName>
        <fullName evidence="5">CASP-like protein</fullName>
    </recommendedName>
</protein>
<keyword evidence="1" id="KW-0812">Transmembrane</keyword>
<feature type="signal peptide" evidence="2">
    <location>
        <begin position="1"/>
        <end position="27"/>
    </location>
</feature>
<feature type="transmembrane region" description="Helical" evidence="1">
    <location>
        <begin position="51"/>
        <end position="70"/>
    </location>
</feature>
<keyword evidence="2" id="KW-0732">Signal</keyword>
<dbReference type="Proteomes" id="UP001378592">
    <property type="component" value="Unassembled WGS sequence"/>
</dbReference>
<sequence>MVRVASPRMVLLIAAVALAVAAAVVEAHPKAQLLSRVQRGILDFSDSGNIVATITGLLFKALRFAMYYMMPQDMYFALFGDDTVNAQESLFS</sequence>
<organism evidence="3 4">
    <name type="scientific">Gryllus longicercus</name>
    <dbReference type="NCBI Taxonomy" id="2509291"/>
    <lineage>
        <taxon>Eukaryota</taxon>
        <taxon>Metazoa</taxon>
        <taxon>Ecdysozoa</taxon>
        <taxon>Arthropoda</taxon>
        <taxon>Hexapoda</taxon>
        <taxon>Insecta</taxon>
        <taxon>Pterygota</taxon>
        <taxon>Neoptera</taxon>
        <taxon>Polyneoptera</taxon>
        <taxon>Orthoptera</taxon>
        <taxon>Ensifera</taxon>
        <taxon>Gryllidea</taxon>
        <taxon>Grylloidea</taxon>
        <taxon>Gryllidae</taxon>
        <taxon>Gryllinae</taxon>
        <taxon>Gryllus</taxon>
    </lineage>
</organism>
<reference evidence="3 4" key="1">
    <citation type="submission" date="2024-03" db="EMBL/GenBank/DDBJ databases">
        <title>The genome assembly and annotation of the cricket Gryllus longicercus Weissman &amp; Gray.</title>
        <authorList>
            <person name="Szrajer S."/>
            <person name="Gray D."/>
            <person name="Ylla G."/>
        </authorList>
    </citation>
    <scope>NUCLEOTIDE SEQUENCE [LARGE SCALE GENOMIC DNA]</scope>
    <source>
        <strain evidence="3">DAG 2021-001</strain>
        <tissue evidence="3">Whole body minus gut</tissue>
    </source>
</reference>
<evidence type="ECO:0000313" key="3">
    <source>
        <dbReference type="EMBL" id="KAK7874301.1"/>
    </source>
</evidence>
<keyword evidence="1" id="KW-1133">Transmembrane helix</keyword>
<dbReference type="EMBL" id="JAZDUA010000003">
    <property type="protein sequence ID" value="KAK7874301.1"/>
    <property type="molecule type" value="Genomic_DNA"/>
</dbReference>
<gene>
    <name evidence="3" type="ORF">R5R35_007781</name>
</gene>
<accession>A0AAN9W532</accession>
<evidence type="ECO:0000313" key="4">
    <source>
        <dbReference type="Proteomes" id="UP001378592"/>
    </source>
</evidence>
<keyword evidence="4" id="KW-1185">Reference proteome</keyword>
<dbReference type="AlphaFoldDB" id="A0AAN9W532"/>
<name>A0AAN9W532_9ORTH</name>
<keyword evidence="1" id="KW-0472">Membrane</keyword>